<dbReference type="Pfam" id="PF08246">
    <property type="entry name" value="Inhibitor_I29"/>
    <property type="match status" value="1"/>
</dbReference>
<evidence type="ECO:0000256" key="4">
    <source>
        <dbReference type="ARBA" id="ARBA00022704"/>
    </source>
</evidence>
<dbReference type="InterPro" id="IPR000010">
    <property type="entry name" value="Cystatin_dom"/>
</dbReference>
<dbReference type="PRINTS" id="PR00705">
    <property type="entry name" value="PAPAIN"/>
</dbReference>
<feature type="domain" description="Cystatin" evidence="13">
    <location>
        <begin position="3024"/>
        <end position="3115"/>
    </location>
</feature>
<evidence type="ECO:0000256" key="7">
    <source>
        <dbReference type="ARBA" id="ARBA00022807"/>
    </source>
</evidence>
<feature type="domain" description="Cystatin" evidence="13">
    <location>
        <begin position="1392"/>
        <end position="1483"/>
    </location>
</feature>
<feature type="domain" description="Cystatin" evidence="13">
    <location>
        <begin position="1188"/>
        <end position="1279"/>
    </location>
</feature>
<evidence type="ECO:0000256" key="8">
    <source>
        <dbReference type="ARBA" id="ARBA00023145"/>
    </source>
</evidence>
<dbReference type="RefSeq" id="XP_026725775.1">
    <property type="nucleotide sequence ID" value="XM_026869974.1"/>
</dbReference>
<dbReference type="GO" id="GO:0006508">
    <property type="term" value="P:proteolysis"/>
    <property type="evidence" value="ECO:0007669"/>
    <property type="project" value="UniProtKB-KW"/>
</dbReference>
<feature type="domain" description="Cystatin" evidence="13">
    <location>
        <begin position="3534"/>
        <end position="3625"/>
    </location>
</feature>
<keyword evidence="8" id="KW-0865">Zymogen</keyword>
<dbReference type="CDD" id="cd00042">
    <property type="entry name" value="CY"/>
    <property type="match status" value="31"/>
</dbReference>
<dbReference type="GeneID" id="113492498"/>
<dbReference type="PROSITE" id="PS00639">
    <property type="entry name" value="THIOL_PROTEASE_HIS"/>
    <property type="match status" value="1"/>
</dbReference>
<dbReference type="GO" id="GO:0005737">
    <property type="term" value="C:cytoplasm"/>
    <property type="evidence" value="ECO:0007669"/>
    <property type="project" value="TreeGrafter"/>
</dbReference>
<keyword evidence="3" id="KW-0646">Protease inhibitor</keyword>
<dbReference type="OrthoDB" id="387093at2759"/>
<feature type="chain" id="PRO_5028886270" evidence="12">
    <location>
        <begin position="20"/>
        <end position="4988"/>
    </location>
</feature>
<dbReference type="SUPFAM" id="SSF54001">
    <property type="entry name" value="Cysteine proteinases"/>
    <property type="match status" value="1"/>
</dbReference>
<feature type="domain" description="Cystatin" evidence="13">
    <location>
        <begin position="1800"/>
        <end position="1891"/>
    </location>
</feature>
<keyword evidence="16" id="KW-1185">Reference proteome</keyword>
<evidence type="ECO:0000313" key="16">
    <source>
        <dbReference type="Proteomes" id="UP000322000"/>
    </source>
</evidence>
<dbReference type="InterPro" id="IPR039417">
    <property type="entry name" value="Peptidase_C1A_papain-like"/>
</dbReference>
<evidence type="ECO:0000256" key="12">
    <source>
        <dbReference type="SAM" id="SignalP"/>
    </source>
</evidence>
<evidence type="ECO:0000256" key="6">
    <source>
        <dbReference type="ARBA" id="ARBA00022801"/>
    </source>
</evidence>
<dbReference type="Pfam" id="PF00112">
    <property type="entry name" value="Peptidase_C1"/>
    <property type="match status" value="1"/>
</dbReference>
<dbReference type="InterPro" id="IPR025660">
    <property type="entry name" value="Pept_his_AS"/>
</dbReference>
<feature type="domain" description="Cystatin" evidence="13">
    <location>
        <begin position="2820"/>
        <end position="2911"/>
    </location>
</feature>
<evidence type="ECO:0000256" key="1">
    <source>
        <dbReference type="ARBA" id="ARBA00009403"/>
    </source>
</evidence>
<dbReference type="PANTHER" id="PTHR46186:SF2">
    <property type="entry name" value="CYSTATIN"/>
    <property type="match status" value="1"/>
</dbReference>
<dbReference type="InterPro" id="IPR000169">
    <property type="entry name" value="Pept_cys_AS"/>
</dbReference>
<dbReference type="PROSITE" id="PS00640">
    <property type="entry name" value="THIOL_PROTEASE_ASN"/>
    <property type="match status" value="1"/>
</dbReference>
<feature type="domain" description="Cathepsin propeptide inhibitor" evidence="15">
    <location>
        <begin position="4683"/>
        <end position="4741"/>
    </location>
</feature>
<keyword evidence="9" id="KW-1015">Disulfide bond</keyword>
<dbReference type="SMART" id="SM00043">
    <property type="entry name" value="CY"/>
    <property type="match status" value="35"/>
</dbReference>
<dbReference type="Pfam" id="PF00031">
    <property type="entry name" value="Cystatin"/>
    <property type="match status" value="32"/>
</dbReference>
<feature type="domain" description="Cystatin" evidence="13">
    <location>
        <begin position="2718"/>
        <end position="2809"/>
    </location>
</feature>
<dbReference type="GO" id="GO:0008234">
    <property type="term" value="F:cysteine-type peptidase activity"/>
    <property type="evidence" value="ECO:0007669"/>
    <property type="project" value="UniProtKB-KW"/>
</dbReference>
<organism evidence="16 17">
    <name type="scientific">Trichoplusia ni</name>
    <name type="common">Cabbage looper</name>
    <dbReference type="NCBI Taxonomy" id="7111"/>
    <lineage>
        <taxon>Eukaryota</taxon>
        <taxon>Metazoa</taxon>
        <taxon>Ecdysozoa</taxon>
        <taxon>Arthropoda</taxon>
        <taxon>Hexapoda</taxon>
        <taxon>Insecta</taxon>
        <taxon>Pterygota</taxon>
        <taxon>Neoptera</taxon>
        <taxon>Endopterygota</taxon>
        <taxon>Lepidoptera</taxon>
        <taxon>Glossata</taxon>
        <taxon>Ditrysia</taxon>
        <taxon>Noctuoidea</taxon>
        <taxon>Noctuidae</taxon>
        <taxon>Plusiinae</taxon>
        <taxon>Trichoplusia</taxon>
    </lineage>
</organism>
<dbReference type="SMART" id="SM00848">
    <property type="entry name" value="Inhibitor_I29"/>
    <property type="match status" value="1"/>
</dbReference>
<evidence type="ECO:0000256" key="2">
    <source>
        <dbReference type="ARBA" id="ARBA00022670"/>
    </source>
</evidence>
<feature type="domain" description="Cystatin" evidence="13">
    <location>
        <begin position="1290"/>
        <end position="1381"/>
    </location>
</feature>
<feature type="domain" description="Peptidase C1A papain C-terminal" evidence="14">
    <location>
        <begin position="4770"/>
        <end position="4987"/>
    </location>
</feature>
<feature type="domain" description="Cystatin" evidence="13">
    <location>
        <begin position="3432"/>
        <end position="3523"/>
    </location>
</feature>
<dbReference type="Gene3D" id="3.10.450.10">
    <property type="match status" value="38"/>
</dbReference>
<proteinExistence type="inferred from homology"/>
<dbReference type="Proteomes" id="UP000322000">
    <property type="component" value="Chromosome 4"/>
</dbReference>
<protein>
    <submittedName>
        <fullName evidence="17">Uncharacterized protein LOC113492498</fullName>
    </submittedName>
</protein>
<feature type="domain" description="Cystatin" evidence="13">
    <location>
        <begin position="4444"/>
        <end position="4554"/>
    </location>
</feature>
<feature type="domain" description="Cystatin" evidence="13">
    <location>
        <begin position="2514"/>
        <end position="2605"/>
    </location>
</feature>
<feature type="domain" description="Cystatin" evidence="13">
    <location>
        <begin position="3840"/>
        <end position="3931"/>
    </location>
</feature>
<dbReference type="GO" id="GO:0031982">
    <property type="term" value="C:vesicle"/>
    <property type="evidence" value="ECO:0007669"/>
    <property type="project" value="TreeGrafter"/>
</dbReference>
<keyword evidence="5 12" id="KW-0732">Signal</keyword>
<dbReference type="GO" id="GO:0005615">
    <property type="term" value="C:extracellular space"/>
    <property type="evidence" value="ECO:0007669"/>
    <property type="project" value="TreeGrafter"/>
</dbReference>
<keyword evidence="10" id="KW-0325">Glycoprotein</keyword>
<dbReference type="InterPro" id="IPR046350">
    <property type="entry name" value="Cystatin_sf"/>
</dbReference>
<feature type="domain" description="Cystatin" evidence="13">
    <location>
        <begin position="1080"/>
        <end position="1178"/>
    </location>
</feature>
<evidence type="ECO:0000256" key="3">
    <source>
        <dbReference type="ARBA" id="ARBA00022690"/>
    </source>
</evidence>
<feature type="signal peptide" evidence="12">
    <location>
        <begin position="1"/>
        <end position="19"/>
    </location>
</feature>
<dbReference type="InterPro" id="IPR038765">
    <property type="entry name" value="Papain-like_cys_pep_sf"/>
</dbReference>
<evidence type="ECO:0000259" key="13">
    <source>
        <dbReference type="SMART" id="SM00043"/>
    </source>
</evidence>
<accession>A0A7E5VC10</accession>
<feature type="domain" description="Cystatin" evidence="13">
    <location>
        <begin position="3228"/>
        <end position="3319"/>
    </location>
</feature>
<evidence type="ECO:0000256" key="5">
    <source>
        <dbReference type="ARBA" id="ARBA00022729"/>
    </source>
</evidence>
<keyword evidence="4" id="KW-0789">Thiol protease inhibitor</keyword>
<dbReference type="GO" id="GO:0004869">
    <property type="term" value="F:cysteine-type endopeptidase inhibitor activity"/>
    <property type="evidence" value="ECO:0007669"/>
    <property type="project" value="UniProtKB-KW"/>
</dbReference>
<gene>
    <name evidence="17" type="primary">LOC113492498</name>
</gene>
<feature type="region of interest" description="Disordered" evidence="11">
    <location>
        <begin position="98"/>
        <end position="121"/>
    </location>
</feature>
<dbReference type="KEGG" id="tnl:113492498"/>
<feature type="domain" description="Cystatin" evidence="13">
    <location>
        <begin position="4557"/>
        <end position="4664"/>
    </location>
</feature>
<feature type="domain" description="Cystatin" evidence="13">
    <location>
        <begin position="1596"/>
        <end position="1687"/>
    </location>
</feature>
<evidence type="ECO:0000259" key="14">
    <source>
        <dbReference type="SMART" id="SM00645"/>
    </source>
</evidence>
<dbReference type="FunFam" id="3.90.70.10:FF:000130">
    <property type="entry name" value="Cysteine proteinase 1"/>
    <property type="match status" value="1"/>
</dbReference>
<evidence type="ECO:0000256" key="10">
    <source>
        <dbReference type="ARBA" id="ARBA00023180"/>
    </source>
</evidence>
<dbReference type="SMART" id="SM00645">
    <property type="entry name" value="Pept_C1"/>
    <property type="match status" value="1"/>
</dbReference>
<feature type="domain" description="Cystatin" evidence="13">
    <location>
        <begin position="3126"/>
        <end position="3217"/>
    </location>
</feature>
<comment type="similarity">
    <text evidence="1">Belongs to the cystatin family.</text>
</comment>
<feature type="domain" description="Cystatin" evidence="13">
    <location>
        <begin position="2310"/>
        <end position="2401"/>
    </location>
</feature>
<dbReference type="PROSITE" id="PS00139">
    <property type="entry name" value="THIOL_PROTEASE_CYS"/>
    <property type="match status" value="1"/>
</dbReference>
<dbReference type="InParanoid" id="A0A7E5VC10"/>
<dbReference type="InterPro" id="IPR025661">
    <property type="entry name" value="Pept_asp_AS"/>
</dbReference>
<feature type="domain" description="Cystatin" evidence="13">
    <location>
        <begin position="1698"/>
        <end position="1789"/>
    </location>
</feature>
<sequence>MNYNRNFIILQLLFSLCLCEISVDKEEKLLNGFISFYNKLPGQLFKCDEGSLQNAEQLDDSSYQIVANLKVIELNNQDVKKLFKCTAKLKDSEDGFSVENNHCEDQDQAPDSQTREPASRREVTEELIERTPIKLENEVQSDTVLTSGEQFIAIPRDQPNAPCVGCATHVNPQAAGVSDLANLGIRHLDLHEPSVKHSLDSVLDVERQVQVVNGVRYILTQSVLLNRCGEQVSDGCTSSKTCRITVLVKPWVKLPNGKSYRAILANNCTEEWQYGDDGEVLPELSSDSHGLDDDIIVKNNKDLQSQPNQQKTLSEEELRLLQEQIIPSSHFEEATVPSHNFERTVSDKDVSKQHVFKLEANKKSGNSIPVTESVKSINQEKKKVLDEMLDFFDFSGFKPSTESAGINPRAKRSYDNDLQVLSLADDYQKIRNSIENAKFVYEMAQAMVDYLNEIDIDIKTRVVKEVIKAEEEEENFKRFIYVQARVTIPCDKVECESTDGKSEICNGVIDSTDKLSPQILNTFCYNSNKERDQREVIKEVYFEDPVLQTLAKEAVKKIESESKSPHAIKLNKIVAANTQTTSGTLTKISIIIENLNCSKTVPSALRVNCTVLEHLGSKICEVLIHERYWLQEKKITYTCTDRPLDMRMSKTQSVFSKDTLHDPKINEMLQEAIQYLETQSNMNNKQKIVNVTSISTQIVAGLLTKLDFIVGYTNCTTENEGNCEVLENENLRICKAQIWDRSWIIDGKQIEVLCNDVKNAHNIGEIRKKRSIDDVDKQKEQNLKNLSYEELAQESLKRFLHSSSSKTHYVVVNVERVKVKAASGKLILMDFTITPTDCVLQEDGSPTLNECDVVDYNDRTLCHSKILEQRWPQSNQYFVSCDIESRKQEKVNSFVGVKEHDASDPKFSQLALESLSKYCHDKGITQHYIIVKIEKATTQIVSGLLTSIDFMITPKGSNSSSDTIKCHSNVLEKHWLKSRDYDIACETNETKNMNDDSDPAYKLTQMAVECLQEYMKHNPETQLLRVSFVDKAIVKPSGINVIEFLASHSENDDGDTLCHAEFSNNTFVKKNVTVNCYSIGTIFRKSEINEDNPNYIEYIKLAEESLQQYTQSKNQSDLYTIVSVENINVNWDKGINTEIKFIVSPVDIENKESNGLQCTSKIREQPWLQRKYINVTCTPDKDLYRIRRALGGETEENPNDPQYRTLADESLQKYLKEKAITEFHKVDRVVRVTTQVVSGKLTRLDYVISNEQNLNVQECHSEVWEQPWLNKKEITVNCVVLGQRVKRDSAILGGQKEQNPNDPQYRALADESLQKYLKENAITEFHKVDRVVKVTTQVVSGTLTRLDYVISNEQNLNVQECHSEVWEQPWLNKKEITVNCAVLGQRVKRDSAILGGQEEQNPNDPEYKALADESLQKYLKENAITEFHKVDRVVKVTTQVVSGTLTRLDYVISNGQNQNVQECHSEVWEQPWLNKKEITVNCAVLGQRVKRNNPLPGGLMEQNPNNPEYRALADESLQKYLKENAITEFHKVDRVVKVTTQVVSGTLTRLDYVISNGQNQNVQECHSEVWEQPWLNKKEITVNCAVLGQRVKRNNPLPGGLMEQNPNNPEYRALADESLQKYLKENAITEFHKVDRVVKVTTQVVSGTLTRLDYVISNGQNQNVQECHSEVWEQPWLNKKEITVNCAVLGQRVKRNNPLPGGLMEQNPNNPEYRALADESLQKYLKENAITEFHKVDRVVKVTTQVVSGTLTRLDYVISNEQNLNVQECHSEVWEQPWLNKKEITVNCAVLGQRVKRDSAILGGQKEQNPNDPQYRALADESLQKYLKEKAITEFHKVDRVVKVTTQVVSGTLTRLDYVISNEQNLNVQECHSEVWEQPWLNKKEITVNCAVLGQRVKRNNPLPGGLMEQNPNDPQYKALADESLQKYLKENAITEFHKVDRVVKVTTQVVSGTLTRLDYVISNEQNLNVQECHSEVWEQPWLNKKEITVNCAVLGQRVKRNNPLPGGLMEQNPNDPQYKALADESLQKYLKENAITEFHKVDRVVKVTTQVVSGTLTRLDYVISNGQNQNVQECHSEVWEQPWLNKKEITVNCAVLGQRVKRNNPLPGGLMEQNPNNPEYRALADESLQKYLKENAITEFHKVDRVVKVTTQVVSGTLTRLDYVISNGQNQNVQECHSEVWEQPWLNKKEITVNCAVLGQRVKRNNPLPGGLMEQNPNNPEYRALADESLQKYLKENAITEFHKVDRVVKVTTQVVSGTLTRLDYVISNGQNQNVQECHSEVWEQPWLNKKEITVNCAVLGQRVKRDSAILGGQKEQNPNDPQYKALADESLQKYLKENAITEFHKVDRVVKVTTQVVSGTLTRLDYVISNEQNLNVQECHSEVWEQPWLNKKEITVNCAVLGQRVKRDSAILGGQEEQNPNDPEYKALADESLQKYLKENAITEFHKVDRVVKVTTQVVSGTLTRLDYVISNGQNQNVQECHSEVWEQPWLNKKEITVNCAVLGQRVKRDSAILGGQKEQNPNDPQYRALADESLQKYLKEKAITEFHKVDRVVKVTTQVVSGTLTRLDYVISNEQNLNVQECHSEVWEQPWLNKKEITVNCAVLGQRVKRNNPLPGGLMEQNPNDPQYKALADESLQKYLKENAITEFHKVDRVVKVTTQVVSGTLTRLDYVISNGQNQNVQECHSEVWEQPWLNKKEITVNCAVLGQRVKRNNPLPGGLMEQNPNDPQYKALADESLQKYLKENAITKFHKVDRVVKVTTQVVSGTLTRLDYVISNGQNQNVQECHSEVWEQPWLNKKEITVNCAVLGQRVKRNNPLPGGLMEQNPNNPEYRALADESLQKYLKENAITEFHKVDRVVKVTTQVVSETLTRLDYVISNGQNQNVQECHSEVWEQPWLNKKEITVNCAVLGQRVKRNNPLPGGLMEQNPNNPEYRALADESLQKYLKENAITEFHKVDRVVKVTTQVVSGTLTRLDYVISNGQNQNVQECHSEVWEQPWLNKKEITVNCAVLGQRVKRNNPLPGGLMEQNPNNPEYRALADESLQKYLKENAITEFHKVDRVVKVTTQVVSGTLTRLDYVISNGQNQNVQECHSEVWEQPWLNKKEITVNCAVLGQRVKRNNPLPGGLMEQNPNNPEYRALADESLQKYLKENAITEFHKVDRVVKVTTQVVSGTLTRLDYVISNGQNQNVQECHSEVWEQPWLNKKEITVNCAVLGQRVKRDSAILGGQKEQNPNDPQYKALADESLQKYLKENAITEFHKVDRVVKVTTQVVSGTLTRLDYVISNEQNQNVQECHSEVWEQPWLNKKEITVNCAVLGQRVKRDSAILGGQKEQNPNDPQYKALADESLQKYLKENAITEFHKVDRVVKVTTQVVSGTLTRLDYVISNEQNQNVQECHSEVWEQPWLNKKEITVNCAVLGQRVKRNNPLPGGLMEQNPNDPQYKALADESLQKYLKENAITEFHKVDRVVKVTTQVVSGTLTRLDYVISNGQNQNVQECHSEVWEQPWLNKKEITVNCAVLGQRVKRNNPLPGGLMEQNPNNPEYRALADESLQKYLKENAITEFHKVDRVVKVTTQVVSGTLTRLDYVISNGQNQNVQECHSEVWEQPWLNKKEITVNCAVLGQRVKRDSAILGGQKEQNPNDPQYKALADESLQKYLKENAITEFHKVDRVVKVTTQVVSGTLTRLDYVISNEQNLNVQECHSEVWEQPWLNKKEITVNCAVLGQRVKRDSAILGGQKEQNPNDPQYRALADESLQKYLKEKAITEFHKVDRVVKVTTQVVSGTLTRLDYVISNEQNLNVQECHSEVWEQPWLNKKEITVNCAVLGQRVKRNNPLPGGLMEQNPNDPQYKALADESLQKYLKENAITEFHKVDRVVKVTTQVVSGTLTRLDYVISNGQNQNVQECHSEVWEQPWLNKKEITVNCVASTAPSNGRKMEKNGRRKRSTEVNELMENAVTNKQFRGQSQEQDAHKAEYKLLAEESLRKYQIKNFTHHKVLEVKRVVTRVVSGIKYKIDFTAAPTTCSANVTRVHLHKCKVVEGFILYCHAEIWDRPWLKKKEIDVQCNGADTNDFDEYESDVSALDDILRLSTKENSNENKFKVLAEEASEKYLAASNRKYVHEVTEVHSVSEHLADGNIIKLEFSMSPTNCLRNETRSSNETCKVKLPVIVIHCTANIRDRPWLNVEKDIKITCKKLSKIKKYKRDIGVRNVRQTGDEDDLDEDITFYYADRAVQHVNDQSGSNNLHKLVTIHAVQNSVQMQTPTIRMYIELAETYCLRHHIDVNLHDCEEMNGLDHKLCLARLWPSPDDELVVRHVSVTCDTDEDFASLTALNIPELLKLSIEGIERSPDNQFKLIHQGEPQVIPSLDSKIPIKMNFIIASTNCSKNADLNKNPFQCFIDSTIPARACYSFIWMEAETRTINAIDAKCPRPTRSRRSPTGLANVTADVTADNLEIQNLVAESLEKLEMSSLHRYKQRVLQINSHSTKLTTGKVTTIDFDVGYTSCLKYEWIENITSCDFIEHLPRRRCVAQIFERLWINNGRNIDVNCVDDETPLETHIEFDSAEMATQLAKEALKHIEAKYPHPKKQKIVRIFSLEKQVVAGLHYRMKVEVGFTDCVALSEQTDCKLENDLGLNKFCRVNVWIRPWTDHPPNFRVSCDYQEGATHDLYHHVQAEHLFYNFLTTYSPSYVNDYSQMQKRFEIFKANIKKIHEFNVYEKGTATYGVTRFTDLTYEEFSTRYMGLKTDLRDANQVPIKKADIPNIKIPENFDWREYDAVTDVKDQGSCGSCWAFSVTGNIEGQWKMQSGQLVSLSEQELVDCDKLDNGCNGGLPDNAYRAIEQLGGLELEIDYPYEGEDDKCSFNKTLAKVQISGAVNITTNETGMAQWLVHNGPISIGINANAMQFYMGGISHPWKMLCNPTNLDHGVLIVGYGVKDYPLFHKRLPYWIVKNSWGKSWGEQGYYRVYRGDGTCGVNQMASSAVI</sequence>
<evidence type="ECO:0000313" key="17">
    <source>
        <dbReference type="RefSeq" id="XP_026725775.1"/>
    </source>
</evidence>
<evidence type="ECO:0000256" key="9">
    <source>
        <dbReference type="ARBA" id="ARBA00023157"/>
    </source>
</evidence>
<feature type="domain" description="Cystatin" evidence="13">
    <location>
        <begin position="2106"/>
        <end position="2197"/>
    </location>
</feature>
<feature type="domain" description="Cystatin" evidence="13">
    <location>
        <begin position="650"/>
        <end position="755"/>
    </location>
</feature>
<feature type="domain" description="Cystatin" evidence="13">
    <location>
        <begin position="162"/>
        <end position="260"/>
    </location>
</feature>
<feature type="domain" description="Cystatin" evidence="13">
    <location>
        <begin position="2412"/>
        <end position="2503"/>
    </location>
</feature>
<dbReference type="InterPro" id="IPR013201">
    <property type="entry name" value="Prot_inhib_I29"/>
</dbReference>
<dbReference type="PANTHER" id="PTHR46186">
    <property type="entry name" value="CYSTATIN"/>
    <property type="match status" value="1"/>
</dbReference>
<keyword evidence="6" id="KW-0378">Hydrolase</keyword>
<keyword evidence="7" id="KW-0788">Thiol protease</keyword>
<feature type="domain" description="Cystatin" evidence="13">
    <location>
        <begin position="2004"/>
        <end position="2095"/>
    </location>
</feature>
<feature type="domain" description="Cystatin" evidence="13">
    <location>
        <begin position="4090"/>
        <end position="4199"/>
    </location>
</feature>
<feature type="domain" description="Cystatin" evidence="13">
    <location>
        <begin position="3330"/>
        <end position="3421"/>
    </location>
</feature>
<evidence type="ECO:0000256" key="11">
    <source>
        <dbReference type="SAM" id="MobiDB-lite"/>
    </source>
</evidence>
<dbReference type="InterPro" id="IPR000668">
    <property type="entry name" value="Peptidase_C1A_C"/>
</dbReference>
<name>A0A7E5VC10_TRINI</name>
<dbReference type="Gene3D" id="3.90.70.10">
    <property type="entry name" value="Cysteine proteinases"/>
    <property type="match status" value="1"/>
</dbReference>
<feature type="domain" description="Cystatin" evidence="13">
    <location>
        <begin position="3738"/>
        <end position="3829"/>
    </location>
</feature>
<feature type="domain" description="Cystatin" evidence="13">
    <location>
        <begin position="1494"/>
        <end position="1585"/>
    </location>
</feature>
<feature type="domain" description="Cystatin" evidence="13">
    <location>
        <begin position="3966"/>
        <end position="4071"/>
    </location>
</feature>
<evidence type="ECO:0000259" key="15">
    <source>
        <dbReference type="SMART" id="SM00848"/>
    </source>
</evidence>
<feature type="domain" description="Cystatin" evidence="13">
    <location>
        <begin position="3636"/>
        <end position="3727"/>
    </location>
</feature>
<feature type="domain" description="Cystatin" evidence="13">
    <location>
        <begin position="1902"/>
        <end position="1993"/>
    </location>
</feature>
<dbReference type="CDD" id="cd02248">
    <property type="entry name" value="Peptidase_C1A"/>
    <property type="match status" value="1"/>
</dbReference>
<feature type="domain" description="Cystatin" evidence="13">
    <location>
        <begin position="2208"/>
        <end position="2299"/>
    </location>
</feature>
<feature type="domain" description="Cystatin" evidence="13">
    <location>
        <begin position="2616"/>
        <end position="2707"/>
    </location>
</feature>
<feature type="domain" description="Cystatin" evidence="13">
    <location>
        <begin position="532"/>
        <end position="638"/>
    </location>
</feature>
<reference evidence="17" key="1">
    <citation type="submission" date="2025-08" db="UniProtKB">
        <authorList>
            <consortium name="RefSeq"/>
        </authorList>
    </citation>
    <scope>IDENTIFICATION</scope>
</reference>
<keyword evidence="2" id="KW-0645">Protease</keyword>
<dbReference type="SUPFAM" id="SSF54403">
    <property type="entry name" value="Cystatin/monellin"/>
    <property type="match status" value="37"/>
</dbReference>
<feature type="domain" description="Cystatin" evidence="13">
    <location>
        <begin position="2922"/>
        <end position="3013"/>
    </location>
</feature>